<dbReference type="InterPro" id="IPR002491">
    <property type="entry name" value="ABC_transptr_periplasmic_BD"/>
</dbReference>
<dbReference type="PANTHER" id="PTHR30535">
    <property type="entry name" value="VITAMIN B12-BINDING PROTEIN"/>
    <property type="match status" value="1"/>
</dbReference>
<evidence type="ECO:0000313" key="4">
    <source>
        <dbReference type="EMBL" id="PFG44915.1"/>
    </source>
</evidence>
<evidence type="ECO:0000256" key="1">
    <source>
        <dbReference type="ARBA" id="ARBA00008814"/>
    </source>
</evidence>
<dbReference type="PROSITE" id="PS50983">
    <property type="entry name" value="FE_B12_PBP"/>
    <property type="match status" value="1"/>
</dbReference>
<dbReference type="AlphaFoldDB" id="A0A2A9F388"/>
<evidence type="ECO:0000259" key="3">
    <source>
        <dbReference type="PROSITE" id="PS50983"/>
    </source>
</evidence>
<evidence type="ECO:0000313" key="5">
    <source>
        <dbReference type="Proteomes" id="UP000222106"/>
    </source>
</evidence>
<protein>
    <submittedName>
        <fullName evidence="4">Iron complex transport system substrate-binding protein</fullName>
    </submittedName>
</protein>
<dbReference type="EMBL" id="PDJI01000003">
    <property type="protein sequence ID" value="PFG44915.1"/>
    <property type="molecule type" value="Genomic_DNA"/>
</dbReference>
<gene>
    <name evidence="4" type="ORF">ATJ97_0189</name>
</gene>
<feature type="domain" description="Fe/B12 periplasmic-binding" evidence="3">
    <location>
        <begin position="57"/>
        <end position="328"/>
    </location>
</feature>
<dbReference type="OrthoDB" id="9797850at2"/>
<feature type="chain" id="PRO_5038705531" evidence="2">
    <location>
        <begin position="24"/>
        <end position="328"/>
    </location>
</feature>
<dbReference type="RefSeq" id="WP_143426833.1">
    <property type="nucleotide sequence ID" value="NZ_PDJI01000003.1"/>
</dbReference>
<sequence>MRTIHLLSVSAAIVLAIGLGGCAGSPSTTGQQPDVDGYPVVTTNCGVEVTVDAPPERVVLLDSSPVAYLTALGVMDKVVARAGVYPSDYFDAATRSELARVPLLTDKLDTTGHLQISQEAVLAQRPDLVLGSAENLNREQLAAAGIPVLQEPSFCPGAPEAPTFNTISDQLHTYGEIFDVEEQAAAAASELEGQLEQLTSETSTTARRTAAVLYPTVGGGSIYAYGTRSMAQPQLEAAGLINVFDDVHQRVFEVTREELIGRNPDVLVLLHSDGDPAAVADAVTSLTGASAITAVANNDVLVQLFNFTEPPSPLSVKGLERIVERFNP</sequence>
<comment type="similarity">
    <text evidence="1">Belongs to the bacterial solute-binding protein 8 family.</text>
</comment>
<dbReference type="Pfam" id="PF01497">
    <property type="entry name" value="Peripla_BP_2"/>
    <property type="match status" value="1"/>
</dbReference>
<dbReference type="Gene3D" id="3.40.50.1980">
    <property type="entry name" value="Nitrogenase molybdenum iron protein domain"/>
    <property type="match status" value="2"/>
</dbReference>
<proteinExistence type="inferred from homology"/>
<dbReference type="InterPro" id="IPR050902">
    <property type="entry name" value="ABC_Transporter_SBP"/>
</dbReference>
<accession>A0A2A9F388</accession>
<dbReference type="PANTHER" id="PTHR30535:SF34">
    <property type="entry name" value="MOLYBDATE-BINDING PROTEIN MOLA"/>
    <property type="match status" value="1"/>
</dbReference>
<feature type="signal peptide" evidence="2">
    <location>
        <begin position="1"/>
        <end position="23"/>
    </location>
</feature>
<dbReference type="PROSITE" id="PS51257">
    <property type="entry name" value="PROKAR_LIPOPROTEIN"/>
    <property type="match status" value="1"/>
</dbReference>
<keyword evidence="2" id="KW-0732">Signal</keyword>
<organism evidence="4 5">
    <name type="scientific">Georgenia soli</name>
    <dbReference type="NCBI Taxonomy" id="638953"/>
    <lineage>
        <taxon>Bacteria</taxon>
        <taxon>Bacillati</taxon>
        <taxon>Actinomycetota</taxon>
        <taxon>Actinomycetes</taxon>
        <taxon>Micrococcales</taxon>
        <taxon>Bogoriellaceae</taxon>
        <taxon>Georgenia</taxon>
    </lineage>
</organism>
<dbReference type="SUPFAM" id="SSF53807">
    <property type="entry name" value="Helical backbone' metal receptor"/>
    <property type="match status" value="1"/>
</dbReference>
<name>A0A2A9F388_9MICO</name>
<reference evidence="4 5" key="1">
    <citation type="submission" date="2017-10" db="EMBL/GenBank/DDBJ databases">
        <title>Sequencing the genomes of 1000 actinobacteria strains.</title>
        <authorList>
            <person name="Klenk H.-P."/>
        </authorList>
    </citation>
    <scope>NUCLEOTIDE SEQUENCE [LARGE SCALE GENOMIC DNA]</scope>
    <source>
        <strain evidence="4 5">DSM 21838</strain>
    </source>
</reference>
<dbReference type="Proteomes" id="UP000222106">
    <property type="component" value="Unassembled WGS sequence"/>
</dbReference>
<comment type="caution">
    <text evidence="4">The sequence shown here is derived from an EMBL/GenBank/DDBJ whole genome shotgun (WGS) entry which is preliminary data.</text>
</comment>
<keyword evidence="5" id="KW-1185">Reference proteome</keyword>
<evidence type="ECO:0000256" key="2">
    <source>
        <dbReference type="SAM" id="SignalP"/>
    </source>
</evidence>